<dbReference type="Pfam" id="PF09557">
    <property type="entry name" value="DUF2382"/>
    <property type="match status" value="1"/>
</dbReference>
<dbReference type="PANTHER" id="PTHR38463">
    <property type="entry name" value="STRESS RESPONSE PROTEIN YSNF"/>
    <property type="match status" value="1"/>
</dbReference>
<dbReference type="Proteomes" id="UP000298355">
    <property type="component" value="Unassembled WGS sequence"/>
</dbReference>
<comment type="caution">
    <text evidence="3">The sequence shown here is derived from an EMBL/GenBank/DDBJ whole genome shotgun (WGS) entry which is preliminary data.</text>
</comment>
<protein>
    <submittedName>
        <fullName evidence="3">DUF2382 domain-containing protein</fullName>
    </submittedName>
</protein>
<evidence type="ECO:0000256" key="1">
    <source>
        <dbReference type="SAM" id="MobiDB-lite"/>
    </source>
</evidence>
<dbReference type="RefSeq" id="WP_134363078.1">
    <property type="nucleotide sequence ID" value="NZ_SOGJ01000019.1"/>
</dbReference>
<evidence type="ECO:0000259" key="2">
    <source>
        <dbReference type="Pfam" id="PF09557"/>
    </source>
</evidence>
<feature type="region of interest" description="Disordered" evidence="1">
    <location>
        <begin position="130"/>
        <end position="150"/>
    </location>
</feature>
<evidence type="ECO:0000313" key="3">
    <source>
        <dbReference type="EMBL" id="TFC98665.1"/>
    </source>
</evidence>
<keyword evidence="4" id="KW-1185">Reference proteome</keyword>
<feature type="domain" description="DUF2382" evidence="2">
    <location>
        <begin position="25"/>
        <end position="137"/>
    </location>
</feature>
<evidence type="ECO:0000313" key="4">
    <source>
        <dbReference type="Proteomes" id="UP000298355"/>
    </source>
</evidence>
<sequence>MGAGEHDPQPNNDGTPVASFPVTVTRSEEQLRIHLASVPVERVRLERYIVSEERTITVVIHREEVRLVREPILPDEQEQAVSAPGLDQYADHTMLLREEQVTVTKSVVPVERVTLVKSIVTVDEDVSLERRKEHVDVSRPEASTISREAP</sequence>
<organism evidence="3 4">
    <name type="scientific">Cryobacterium breve</name>
    <dbReference type="NCBI Taxonomy" id="1259258"/>
    <lineage>
        <taxon>Bacteria</taxon>
        <taxon>Bacillati</taxon>
        <taxon>Actinomycetota</taxon>
        <taxon>Actinomycetes</taxon>
        <taxon>Micrococcales</taxon>
        <taxon>Microbacteriaceae</taxon>
        <taxon>Cryobacterium</taxon>
    </lineage>
</organism>
<reference evidence="3 4" key="1">
    <citation type="submission" date="2019-03" db="EMBL/GenBank/DDBJ databases">
        <title>Genomics of glacier-inhabiting Cryobacterium strains.</title>
        <authorList>
            <person name="Liu Q."/>
            <person name="Xin Y.-H."/>
        </authorList>
    </citation>
    <scope>NUCLEOTIDE SEQUENCE [LARGE SCALE GENOMIC DNA]</scope>
    <source>
        <strain evidence="3 4">TMT4-23</strain>
    </source>
</reference>
<gene>
    <name evidence="3" type="ORF">E3O65_07245</name>
</gene>
<feature type="compositionally biased region" description="Polar residues" evidence="1">
    <location>
        <begin position="141"/>
        <end position="150"/>
    </location>
</feature>
<dbReference type="EMBL" id="SOGJ01000019">
    <property type="protein sequence ID" value="TFC98665.1"/>
    <property type="molecule type" value="Genomic_DNA"/>
</dbReference>
<proteinExistence type="predicted"/>
<dbReference type="InterPro" id="IPR019060">
    <property type="entry name" value="DUF2382"/>
</dbReference>
<name>A0ABY2J157_9MICO</name>
<dbReference type="InterPro" id="IPR052967">
    <property type="entry name" value="Stress_Response_Assoc"/>
</dbReference>
<dbReference type="PANTHER" id="PTHR38463:SF1">
    <property type="entry name" value="STRESS RESPONSE PROTEIN YSNF"/>
    <property type="match status" value="1"/>
</dbReference>
<feature type="compositionally biased region" description="Basic and acidic residues" evidence="1">
    <location>
        <begin position="130"/>
        <end position="139"/>
    </location>
</feature>
<accession>A0ABY2J157</accession>